<organism evidence="1 2">
    <name type="scientific">Ancylobacter dichloromethanicus</name>
    <dbReference type="NCBI Taxonomy" id="518825"/>
    <lineage>
        <taxon>Bacteria</taxon>
        <taxon>Pseudomonadati</taxon>
        <taxon>Pseudomonadota</taxon>
        <taxon>Alphaproteobacteria</taxon>
        <taxon>Hyphomicrobiales</taxon>
        <taxon>Xanthobacteraceae</taxon>
        <taxon>Ancylobacter</taxon>
    </lineage>
</organism>
<comment type="caution">
    <text evidence="1">The sequence shown here is derived from an EMBL/GenBank/DDBJ whole genome shotgun (WGS) entry which is preliminary data.</text>
</comment>
<keyword evidence="2" id="KW-1185">Reference proteome</keyword>
<accession>A0A9W6JAA1</accession>
<dbReference type="Proteomes" id="UP001143370">
    <property type="component" value="Unassembled WGS sequence"/>
</dbReference>
<sequence length="90" mass="9791">MPRKPSAACPHDQAQDCPLYWASHGAGGLGCDDGELWRGGCAVDRGLDYTAALARLQSRNPRLVAECAWRREARAARAQGFRNMRAAGLH</sequence>
<reference evidence="1" key="1">
    <citation type="journal article" date="2014" name="Int. J. Syst. Evol. Microbiol.">
        <title>Complete genome sequence of Corynebacterium casei LMG S-19264T (=DSM 44701T), isolated from a smear-ripened cheese.</title>
        <authorList>
            <consortium name="US DOE Joint Genome Institute (JGI-PGF)"/>
            <person name="Walter F."/>
            <person name="Albersmeier A."/>
            <person name="Kalinowski J."/>
            <person name="Ruckert C."/>
        </authorList>
    </citation>
    <scope>NUCLEOTIDE SEQUENCE</scope>
    <source>
        <strain evidence="1">VKM B-2484</strain>
    </source>
</reference>
<protein>
    <submittedName>
        <fullName evidence="1">Uncharacterized protein</fullName>
    </submittedName>
</protein>
<dbReference type="RefSeq" id="WP_213371141.1">
    <property type="nucleotide sequence ID" value="NZ_BSFJ01000018.1"/>
</dbReference>
<name>A0A9W6JAA1_9HYPH</name>
<gene>
    <name evidence="1" type="ORF">GCM10017643_27040</name>
</gene>
<reference evidence="1" key="2">
    <citation type="submission" date="2023-01" db="EMBL/GenBank/DDBJ databases">
        <authorList>
            <person name="Sun Q."/>
            <person name="Evtushenko L."/>
        </authorList>
    </citation>
    <scope>NUCLEOTIDE SEQUENCE</scope>
    <source>
        <strain evidence="1">VKM B-2484</strain>
    </source>
</reference>
<dbReference type="PROSITE" id="PS51257">
    <property type="entry name" value="PROKAR_LIPOPROTEIN"/>
    <property type="match status" value="1"/>
</dbReference>
<dbReference type="EMBL" id="BSFJ01000018">
    <property type="protein sequence ID" value="GLK72588.1"/>
    <property type="molecule type" value="Genomic_DNA"/>
</dbReference>
<evidence type="ECO:0000313" key="2">
    <source>
        <dbReference type="Proteomes" id="UP001143370"/>
    </source>
</evidence>
<evidence type="ECO:0000313" key="1">
    <source>
        <dbReference type="EMBL" id="GLK72588.1"/>
    </source>
</evidence>
<proteinExistence type="predicted"/>
<dbReference type="AlphaFoldDB" id="A0A9W6JAA1"/>